<dbReference type="InterPro" id="IPR025895">
    <property type="entry name" value="LAM_C_dom"/>
</dbReference>
<dbReference type="Proteomes" id="UP001596116">
    <property type="component" value="Unassembled WGS sequence"/>
</dbReference>
<evidence type="ECO:0000256" key="5">
    <source>
        <dbReference type="ARBA" id="ARBA00012144"/>
    </source>
</evidence>
<keyword evidence="7" id="KW-0004">4Fe-4S</keyword>
<evidence type="ECO:0000256" key="1">
    <source>
        <dbReference type="ARBA" id="ARBA00000911"/>
    </source>
</evidence>
<evidence type="ECO:0000256" key="8">
    <source>
        <dbReference type="ARBA" id="ARBA00022691"/>
    </source>
</evidence>
<comment type="cofactor">
    <cofactor evidence="2">
        <name>pyridoxal 5'-phosphate</name>
        <dbReference type="ChEBI" id="CHEBI:597326"/>
    </cofactor>
</comment>
<evidence type="ECO:0000256" key="9">
    <source>
        <dbReference type="ARBA" id="ARBA00022723"/>
    </source>
</evidence>
<evidence type="ECO:0000256" key="13">
    <source>
        <dbReference type="ARBA" id="ARBA00023235"/>
    </source>
</evidence>
<dbReference type="InterPro" id="IPR058240">
    <property type="entry name" value="rSAM_sf"/>
</dbReference>
<comment type="caution">
    <text evidence="15">The sequence shown here is derived from an EMBL/GenBank/DDBJ whole genome shotgun (WGS) entry which is preliminary data.</text>
</comment>
<accession>A0ABW1KYE6</accession>
<proteinExistence type="inferred from homology"/>
<evidence type="ECO:0000256" key="12">
    <source>
        <dbReference type="ARBA" id="ARBA00023014"/>
    </source>
</evidence>
<evidence type="ECO:0000256" key="11">
    <source>
        <dbReference type="ARBA" id="ARBA00023004"/>
    </source>
</evidence>
<evidence type="ECO:0000313" key="15">
    <source>
        <dbReference type="EMBL" id="MFC6035661.1"/>
    </source>
</evidence>
<evidence type="ECO:0000256" key="7">
    <source>
        <dbReference type="ARBA" id="ARBA00022485"/>
    </source>
</evidence>
<name>A0ABW1KYE6_9PROT</name>
<dbReference type="SFLD" id="SFLDF00283">
    <property type="entry name" value="L-lysine_2_3-aminomutase_(LAM"/>
    <property type="match status" value="1"/>
</dbReference>
<dbReference type="InterPro" id="IPR013785">
    <property type="entry name" value="Aldolase_TIM"/>
</dbReference>
<dbReference type="PROSITE" id="PS51918">
    <property type="entry name" value="RADICAL_SAM"/>
    <property type="match status" value="1"/>
</dbReference>
<keyword evidence="10" id="KW-0663">Pyridoxal phosphate</keyword>
<dbReference type="CDD" id="cd01335">
    <property type="entry name" value="Radical_SAM"/>
    <property type="match status" value="1"/>
</dbReference>
<reference evidence="15 16" key="1">
    <citation type="submission" date="2024-09" db="EMBL/GenBank/DDBJ databases">
        <authorList>
            <person name="Zhang Z.-H."/>
        </authorList>
    </citation>
    <scope>NUCLEOTIDE SEQUENCE [LARGE SCALE GENOMIC DNA]</scope>
    <source>
        <strain evidence="15 16">HHTR114</strain>
    </source>
</reference>
<sequence>MQLVWNCDDRIDDGRATVRSGMEIHPKVTILFTGAAAKEAAKPPSRRSKIRAGAKTQPFLIATSDDRPDVAAFPFSDRSREFRDRFFPEASDADWLDWRWQVRNRIKSLAELERIFVLTEDERDAVTRRSGSLPMGLTPCYASLMTLDGPSAGLRRTHIPVGQEFIQMPGEADDPLGEDHDAAVPGLVHRYPDRVLFLATGFCSTYCRYCTRSRMVGETGGEYEFSKSQWEAALQYIAAHPEIRDVLISGGDPLTLSDDRLDYLLGRLRAIEHVEFIRIGTKAPVVLPMRVTPALTAMLRKHHPIWMSIHFTHPDELTPEVTESTARLADAGIPLGSQTVLLKGINDDINVMKPLMHGLLKRRVKPYYLYQCDPITGSAHFRTPVSKGLEIIEGLRGHTTGYAVPQYVIDAPGGGGKIPLLPDYVVGREGDDLILRNFEGNQYHYTDPLSDDGAVAF</sequence>
<dbReference type="PANTHER" id="PTHR30538">
    <property type="entry name" value="LYSINE 2,3-AMINOMUTASE-RELATED"/>
    <property type="match status" value="1"/>
</dbReference>
<keyword evidence="8" id="KW-0949">S-adenosyl-L-methionine</keyword>
<dbReference type="InterPro" id="IPR003739">
    <property type="entry name" value="Lys_aminomutase/Glu_NH3_mut"/>
</dbReference>
<dbReference type="InterPro" id="IPR022459">
    <property type="entry name" value="Lysine_aminomutase"/>
</dbReference>
<dbReference type="EC" id="5.4.3.2" evidence="5"/>
<dbReference type="Pfam" id="PF04055">
    <property type="entry name" value="Radical_SAM"/>
    <property type="match status" value="1"/>
</dbReference>
<feature type="domain" description="Radical SAM core" evidence="14">
    <location>
        <begin position="188"/>
        <end position="403"/>
    </location>
</feature>
<keyword evidence="16" id="KW-1185">Reference proteome</keyword>
<organism evidence="15 16">
    <name type="scientific">Hyphococcus aureus</name>
    <dbReference type="NCBI Taxonomy" id="2666033"/>
    <lineage>
        <taxon>Bacteria</taxon>
        <taxon>Pseudomonadati</taxon>
        <taxon>Pseudomonadota</taxon>
        <taxon>Alphaproteobacteria</taxon>
        <taxon>Parvularculales</taxon>
        <taxon>Parvularculaceae</taxon>
        <taxon>Hyphococcus</taxon>
    </lineage>
</organism>
<dbReference type="InterPro" id="IPR007197">
    <property type="entry name" value="rSAM"/>
</dbReference>
<dbReference type="PIRSF" id="PIRSF004911">
    <property type="entry name" value="DUF160"/>
    <property type="match status" value="1"/>
</dbReference>
<dbReference type="Gene3D" id="3.20.20.70">
    <property type="entry name" value="Aldolase class I"/>
    <property type="match status" value="1"/>
</dbReference>
<evidence type="ECO:0000256" key="3">
    <source>
        <dbReference type="ARBA" id="ARBA00001966"/>
    </source>
</evidence>
<protein>
    <recommendedName>
        <fullName evidence="6">L-lysine 2,3-aminomutase</fullName>
        <ecNumber evidence="5">5.4.3.2</ecNumber>
    </recommendedName>
</protein>
<evidence type="ECO:0000313" key="16">
    <source>
        <dbReference type="Proteomes" id="UP001596116"/>
    </source>
</evidence>
<dbReference type="SFLD" id="SFLDS00029">
    <property type="entry name" value="Radical_SAM"/>
    <property type="match status" value="1"/>
</dbReference>
<dbReference type="RefSeq" id="WP_379878869.1">
    <property type="nucleotide sequence ID" value="NZ_JBHPON010000001.1"/>
</dbReference>
<gene>
    <name evidence="15" type="ORF">ACFMB1_08915</name>
</gene>
<keyword evidence="11" id="KW-0408">Iron</keyword>
<keyword evidence="13" id="KW-0413">Isomerase</keyword>
<dbReference type="EMBL" id="JBHPON010000001">
    <property type="protein sequence ID" value="MFC6035661.1"/>
    <property type="molecule type" value="Genomic_DNA"/>
</dbReference>
<comment type="cofactor">
    <cofactor evidence="3">
        <name>[4Fe-4S] cluster</name>
        <dbReference type="ChEBI" id="CHEBI:49883"/>
    </cofactor>
</comment>
<evidence type="ECO:0000256" key="10">
    <source>
        <dbReference type="ARBA" id="ARBA00022898"/>
    </source>
</evidence>
<comment type="catalytic activity">
    <reaction evidence="1">
        <text>L-lysine = (3S)-3,6-diaminohexanoate</text>
        <dbReference type="Rhea" id="RHEA:19177"/>
        <dbReference type="ChEBI" id="CHEBI:32551"/>
        <dbReference type="ChEBI" id="CHEBI:57434"/>
        <dbReference type="EC" id="5.4.3.2"/>
    </reaction>
</comment>
<evidence type="ECO:0000256" key="2">
    <source>
        <dbReference type="ARBA" id="ARBA00001933"/>
    </source>
</evidence>
<dbReference type="Gene3D" id="6.10.140.1170">
    <property type="match status" value="1"/>
</dbReference>
<comment type="similarity">
    <text evidence="4">Belongs to the radical SAM superfamily. KamA family.</text>
</comment>
<keyword evidence="9" id="KW-0479">Metal-binding</keyword>
<dbReference type="PANTHER" id="PTHR30538:SF1">
    <property type="entry name" value="L-LYSINE 2,3-AMINOMUTASE"/>
    <property type="match status" value="1"/>
</dbReference>
<dbReference type="Pfam" id="PF12544">
    <property type="entry name" value="LAM_C"/>
    <property type="match status" value="1"/>
</dbReference>
<keyword evidence="12" id="KW-0411">Iron-sulfur</keyword>
<dbReference type="SUPFAM" id="SSF102114">
    <property type="entry name" value="Radical SAM enzymes"/>
    <property type="match status" value="1"/>
</dbReference>
<evidence type="ECO:0000256" key="6">
    <source>
        <dbReference type="ARBA" id="ARBA00022363"/>
    </source>
</evidence>
<evidence type="ECO:0000259" key="14">
    <source>
        <dbReference type="PROSITE" id="PS51918"/>
    </source>
</evidence>
<dbReference type="SFLD" id="SFLDG01070">
    <property type="entry name" value="PLP-dependent"/>
    <property type="match status" value="1"/>
</dbReference>
<evidence type="ECO:0000256" key="4">
    <source>
        <dbReference type="ARBA" id="ARBA00008703"/>
    </source>
</evidence>
<dbReference type="NCBIfam" id="TIGR00238">
    <property type="entry name" value="KamA family radical SAM protein"/>
    <property type="match status" value="1"/>
</dbReference>